<dbReference type="Proteomes" id="UP000221011">
    <property type="component" value="Chromosome"/>
</dbReference>
<protein>
    <submittedName>
        <fullName evidence="2">Uncharacterized protein</fullName>
    </submittedName>
</protein>
<proteinExistence type="predicted"/>
<gene>
    <name evidence="2" type="ORF">KY5_6643</name>
</gene>
<name>A0A291QIX8_9ACTN</name>
<reference evidence="2 3" key="1">
    <citation type="submission" date="2017-08" db="EMBL/GenBank/DDBJ databases">
        <title>Complete Genome Sequence of Streptomyces formicae KY5, the formicamycin producer.</title>
        <authorList>
            <person name="Holmes N.A."/>
            <person name="Devine R."/>
            <person name="Qin Z."/>
            <person name="Seipke R.F."/>
            <person name="Wilkinson B."/>
            <person name="Hutchings M.I."/>
        </authorList>
    </citation>
    <scope>NUCLEOTIDE SEQUENCE [LARGE SCALE GENOMIC DNA]</scope>
    <source>
        <strain evidence="2 3">KY5</strain>
    </source>
</reference>
<dbReference type="KEGG" id="sfk:KY5_6643"/>
<evidence type="ECO:0000313" key="3">
    <source>
        <dbReference type="Proteomes" id="UP000221011"/>
    </source>
</evidence>
<evidence type="ECO:0000256" key="1">
    <source>
        <dbReference type="SAM" id="MobiDB-lite"/>
    </source>
</evidence>
<accession>A0A291QIX8</accession>
<keyword evidence="3" id="KW-1185">Reference proteome</keyword>
<feature type="region of interest" description="Disordered" evidence="1">
    <location>
        <begin position="26"/>
        <end position="69"/>
    </location>
</feature>
<organism evidence="2 3">
    <name type="scientific">Streptomyces formicae</name>
    <dbReference type="NCBI Taxonomy" id="1616117"/>
    <lineage>
        <taxon>Bacteria</taxon>
        <taxon>Bacillati</taxon>
        <taxon>Actinomycetota</taxon>
        <taxon>Actinomycetes</taxon>
        <taxon>Kitasatosporales</taxon>
        <taxon>Streptomycetaceae</taxon>
        <taxon>Streptomyces</taxon>
    </lineage>
</organism>
<feature type="compositionally biased region" description="Basic and acidic residues" evidence="1">
    <location>
        <begin position="53"/>
        <end position="64"/>
    </location>
</feature>
<dbReference type="EMBL" id="CP022685">
    <property type="protein sequence ID" value="ATL31661.1"/>
    <property type="molecule type" value="Genomic_DNA"/>
</dbReference>
<evidence type="ECO:0000313" key="2">
    <source>
        <dbReference type="EMBL" id="ATL31661.1"/>
    </source>
</evidence>
<dbReference type="AlphaFoldDB" id="A0A291QIX8"/>
<sequence length="281" mass="30111">MTAALTLCTLTVPWLGRDGTCADDSTSLLPSAGADSRELGSDTSGEFPSRAEQLPESHGRDAGRAPRSYDGPRLSLSAQVHTVLEPVHWLLARVGDDFVVRQIGREAGRQLREGTPVERLTVRLAGTMMDEIRDLGRWILGAALPRWGCGLQDCESGTLWTIGTPCEVCAEAVHGKSLARRRTMRLERGLYPEHGTRPAARSVTRAHEAPPKDACGALDDGLCKPCRALCRPTPEVPAHAAAEPERCPVTQGGTSCKRNALPTHGVCPSPGAAARRDRGMT</sequence>